<evidence type="ECO:0000313" key="3">
    <source>
        <dbReference type="EMBL" id="PWN29856.1"/>
    </source>
</evidence>
<sequence length="275" mass="27023">MTKKSISFLGALLLALSASAAPAPAPTAVPKVARASIQDGAIPFISSIKASATTSSFNAQQTTSSSCNRLLYNGQCCSSGIVIDDACYPATQDFPQGILVGTSGTSRYVLSSPSTGFISTGSYNTNQDGDTYIVQGHDYGGKDGGNGADGANGGDGGITINQGYTFSNGGGGYTYSAPDIGGFTMSIGDNDQVGASIRSSVSAHLSSVFASQSALFGGSSTTSSSSSTTRPTSTSSSASALNLGGSNGAVSGMAIGGIQASFALAIAAGVGAVML</sequence>
<dbReference type="Proteomes" id="UP000245884">
    <property type="component" value="Unassembled WGS sequence"/>
</dbReference>
<dbReference type="RefSeq" id="XP_025364468.1">
    <property type="nucleotide sequence ID" value="XM_025505575.1"/>
</dbReference>
<evidence type="ECO:0000313" key="4">
    <source>
        <dbReference type="Proteomes" id="UP000245884"/>
    </source>
</evidence>
<proteinExistence type="predicted"/>
<name>A0A316UX24_9BASI</name>
<dbReference type="EMBL" id="KZ819663">
    <property type="protein sequence ID" value="PWN29856.1"/>
    <property type="molecule type" value="Genomic_DNA"/>
</dbReference>
<feature type="compositionally biased region" description="Low complexity" evidence="1">
    <location>
        <begin position="219"/>
        <end position="239"/>
    </location>
</feature>
<keyword evidence="2" id="KW-0732">Signal</keyword>
<gene>
    <name evidence="3" type="ORF">BDZ90DRAFT_230696</name>
</gene>
<dbReference type="AlphaFoldDB" id="A0A316UX24"/>
<keyword evidence="4" id="KW-1185">Reference proteome</keyword>
<protein>
    <submittedName>
        <fullName evidence="3">Uncharacterized protein</fullName>
    </submittedName>
</protein>
<organism evidence="3 4">
    <name type="scientific">Jaminaea rosea</name>
    <dbReference type="NCBI Taxonomy" id="1569628"/>
    <lineage>
        <taxon>Eukaryota</taxon>
        <taxon>Fungi</taxon>
        <taxon>Dikarya</taxon>
        <taxon>Basidiomycota</taxon>
        <taxon>Ustilaginomycotina</taxon>
        <taxon>Exobasidiomycetes</taxon>
        <taxon>Microstromatales</taxon>
        <taxon>Microstromatales incertae sedis</taxon>
        <taxon>Jaminaea</taxon>
    </lineage>
</organism>
<feature type="chain" id="PRO_5016366172" evidence="2">
    <location>
        <begin position="21"/>
        <end position="275"/>
    </location>
</feature>
<evidence type="ECO:0000256" key="2">
    <source>
        <dbReference type="SAM" id="SignalP"/>
    </source>
</evidence>
<accession>A0A316UX24</accession>
<dbReference type="GeneID" id="37027398"/>
<reference evidence="3 4" key="1">
    <citation type="journal article" date="2018" name="Mol. Biol. Evol.">
        <title>Broad Genomic Sampling Reveals a Smut Pathogenic Ancestry of the Fungal Clade Ustilaginomycotina.</title>
        <authorList>
            <person name="Kijpornyongpan T."/>
            <person name="Mondo S.J."/>
            <person name="Barry K."/>
            <person name="Sandor L."/>
            <person name="Lee J."/>
            <person name="Lipzen A."/>
            <person name="Pangilinan J."/>
            <person name="LaButti K."/>
            <person name="Hainaut M."/>
            <person name="Henrissat B."/>
            <person name="Grigoriev I.V."/>
            <person name="Spatafora J.W."/>
            <person name="Aime M.C."/>
        </authorList>
    </citation>
    <scope>NUCLEOTIDE SEQUENCE [LARGE SCALE GENOMIC DNA]</scope>
    <source>
        <strain evidence="3 4">MCA 5214</strain>
    </source>
</reference>
<feature type="region of interest" description="Disordered" evidence="1">
    <location>
        <begin position="215"/>
        <end position="239"/>
    </location>
</feature>
<feature type="signal peptide" evidence="2">
    <location>
        <begin position="1"/>
        <end position="20"/>
    </location>
</feature>
<evidence type="ECO:0000256" key="1">
    <source>
        <dbReference type="SAM" id="MobiDB-lite"/>
    </source>
</evidence>